<evidence type="ECO:0000313" key="4">
    <source>
        <dbReference type="Proteomes" id="UP000526307"/>
    </source>
</evidence>
<evidence type="ECO:0008006" key="5">
    <source>
        <dbReference type="Google" id="ProtNLM"/>
    </source>
</evidence>
<keyword evidence="2" id="KW-0732">Signal</keyword>
<dbReference type="RefSeq" id="WP_178978081.1">
    <property type="nucleotide sequence ID" value="NZ_JABXYR010000001.1"/>
</dbReference>
<evidence type="ECO:0000313" key="3">
    <source>
        <dbReference type="EMBL" id="NWO22650.1"/>
    </source>
</evidence>
<feature type="chain" id="PRO_5030787941" description="X-X-X-Leu-X-X-Gly heptad repeat-containing protein" evidence="2">
    <location>
        <begin position="37"/>
        <end position="696"/>
    </location>
</feature>
<dbReference type="InterPro" id="IPR023908">
    <property type="entry name" value="xxxLxxG_rpt"/>
</dbReference>
<evidence type="ECO:0000256" key="1">
    <source>
        <dbReference type="SAM" id="MobiDB-lite"/>
    </source>
</evidence>
<dbReference type="NCBIfam" id="TIGR03057">
    <property type="entry name" value="xxxLxxG_by_4"/>
    <property type="match status" value="2"/>
</dbReference>
<gene>
    <name evidence="3" type="ORF">HW270_00905</name>
</gene>
<dbReference type="EMBL" id="JABXYR010000001">
    <property type="protein sequence ID" value="NWO22650.1"/>
    <property type="molecule type" value="Genomic_DNA"/>
</dbReference>
<keyword evidence="4" id="KW-1185">Reference proteome</keyword>
<evidence type="ECO:0000256" key="2">
    <source>
        <dbReference type="SAM" id="SignalP"/>
    </source>
</evidence>
<feature type="signal peptide" evidence="2">
    <location>
        <begin position="1"/>
        <end position="36"/>
    </location>
</feature>
<organism evidence="3 4">
    <name type="scientific">Mogibacterium timidum</name>
    <dbReference type="NCBI Taxonomy" id="35519"/>
    <lineage>
        <taxon>Bacteria</taxon>
        <taxon>Bacillati</taxon>
        <taxon>Bacillota</taxon>
        <taxon>Clostridia</taxon>
        <taxon>Peptostreptococcales</taxon>
        <taxon>Anaerovoracaceae</taxon>
        <taxon>Mogibacterium</taxon>
    </lineage>
</organism>
<accession>A0A7Y8VQB1</accession>
<feature type="region of interest" description="Disordered" evidence="1">
    <location>
        <begin position="38"/>
        <end position="70"/>
    </location>
</feature>
<dbReference type="Gene3D" id="1.10.287.950">
    <property type="entry name" value="Methyl-accepting chemotaxis protein"/>
    <property type="match status" value="1"/>
</dbReference>
<protein>
    <recommendedName>
        <fullName evidence="5">X-X-X-Leu-X-X-Gly heptad repeat-containing protein</fullName>
    </recommendedName>
</protein>
<comment type="caution">
    <text evidence="3">The sequence shown here is derived from an EMBL/GenBank/DDBJ whole genome shotgun (WGS) entry which is preliminary data.</text>
</comment>
<reference evidence="3 4" key="1">
    <citation type="submission" date="2020-06" db="EMBL/GenBank/DDBJ databases">
        <title>Mogibacterium timidum strain W9173 genomic sequence.</title>
        <authorList>
            <person name="Wade W.G."/>
            <person name="Johnston C.D."/>
            <person name="Chen T."/>
            <person name="Dewhirst F.E."/>
        </authorList>
    </citation>
    <scope>NUCLEOTIDE SEQUENCE [LARGE SCALE GENOMIC DNA]</scope>
    <source>
        <strain evidence="3 4">W9173</strain>
    </source>
</reference>
<proteinExistence type="predicted"/>
<dbReference type="AlphaFoldDB" id="A0A7Y8VQB1"/>
<name>A0A7Y8VQB1_9FIRM</name>
<dbReference type="Proteomes" id="UP000526307">
    <property type="component" value="Unassembled WGS sequence"/>
</dbReference>
<feature type="compositionally biased region" description="Polar residues" evidence="1">
    <location>
        <begin position="54"/>
        <end position="66"/>
    </location>
</feature>
<sequence>MNRLSNSKKIKRGASALALCLTVGAMYVVTPLSANAANKSKGADLTGETKTEQAVESSYPSLTRAGTASKKDKVETTYTSMDADGNVKETVVTEQLTNDGKVDKLNDYSTLKDIENTSGHEKFTQNGNNVSWDAEGKPIKYKGTPTAGLPVNVKITYFLNGEKMSAKKIAGKSGNITIRFDYTVNQSEYVKGHLIKHPYTVASGLVLNNEKFSDVSVSNGKAIDDGNKTVVMGVAFPGMNENLGINRSQFDIPNSVVVNAHADKFELDGTYTIAMSGIAGDLGGNLSGVKGKAAKVQSALTQMGEAANKLEQGSNELKAGADELASGTTRLKAGSDEALSGARALNNGLQQLTANSESLRSGAKQVETQIFATATTEIQDQLGDNTIVLSPSTYAQVIAGISDGALAKAENTLRGALASAGVSDAATQNNILSLAYNKMMADGKSEATQAEITQYIRQAAATAEQAKTAAEYINHYKSAAITALKAAGYTDAQLGNPDGQQAVMLTAVEMGLTGGSINMATLQAQQANATNLLTAAKEYQIAGQGASDNVKKLSAIAVGKDAPAKLKALKERLDSLEMFIAGVKQYTAGVDAAAAGSSKLLSGLDQLNNGIAQMDQGSNKLDAGATQLAAGMTKFNQQGIRKFIGTLKKAELNKIAGRLEATVEVSKHEVFVGGKDSSMSGESRLIFKSGEIKAPK</sequence>